<dbReference type="EMBL" id="CP031194">
    <property type="protein sequence ID" value="AXG78912.1"/>
    <property type="molecule type" value="Genomic_DNA"/>
</dbReference>
<dbReference type="OrthoDB" id="3695445at2"/>
<name>A0A345HQD8_9ACTN</name>
<dbReference type="Pfam" id="PF03364">
    <property type="entry name" value="Polyketide_cyc"/>
    <property type="match status" value="1"/>
</dbReference>
<organism evidence="2 3">
    <name type="scientific">Streptomyces paludis</name>
    <dbReference type="NCBI Taxonomy" id="2282738"/>
    <lineage>
        <taxon>Bacteria</taxon>
        <taxon>Bacillati</taxon>
        <taxon>Actinomycetota</taxon>
        <taxon>Actinomycetes</taxon>
        <taxon>Kitasatosporales</taxon>
        <taxon>Streptomycetaceae</taxon>
        <taxon>Streptomyces</taxon>
    </lineage>
</organism>
<gene>
    <name evidence="2" type="ORF">DVK44_15735</name>
</gene>
<dbReference type="InterPro" id="IPR005031">
    <property type="entry name" value="COQ10_START"/>
</dbReference>
<dbReference type="Gene3D" id="3.30.530.20">
    <property type="match status" value="1"/>
</dbReference>
<dbReference type="Proteomes" id="UP000253868">
    <property type="component" value="Chromosome"/>
</dbReference>
<reference evidence="3" key="1">
    <citation type="submission" date="2018-07" db="EMBL/GenBank/DDBJ databases">
        <authorList>
            <person name="Zhao J."/>
        </authorList>
    </citation>
    <scope>NUCLEOTIDE SEQUENCE [LARGE SCALE GENOMIC DNA]</scope>
    <source>
        <strain evidence="3">GSSD-12</strain>
    </source>
</reference>
<keyword evidence="3" id="KW-1185">Reference proteome</keyword>
<proteinExistence type="predicted"/>
<accession>A0A345HQD8</accession>
<protein>
    <recommendedName>
        <fullName evidence="1">Coenzyme Q-binding protein COQ10 START domain-containing protein</fullName>
    </recommendedName>
</protein>
<feature type="domain" description="Coenzyme Q-binding protein COQ10 START" evidence="1">
    <location>
        <begin position="10"/>
        <end position="49"/>
    </location>
</feature>
<dbReference type="AlphaFoldDB" id="A0A345HQD8"/>
<dbReference type="InterPro" id="IPR023393">
    <property type="entry name" value="START-like_dom_sf"/>
</dbReference>
<dbReference type="KEGG" id="spad:DVK44_15735"/>
<evidence type="ECO:0000313" key="3">
    <source>
        <dbReference type="Proteomes" id="UP000253868"/>
    </source>
</evidence>
<evidence type="ECO:0000259" key="1">
    <source>
        <dbReference type="Pfam" id="PF03364"/>
    </source>
</evidence>
<sequence>MSSVTDIANVQVPVHTAYNQWTQFEEFPNFIEGMKQVTQIDHREFDTQIVDQFPDERKRGGETGAWRGRIPPL</sequence>
<evidence type="ECO:0000313" key="2">
    <source>
        <dbReference type="EMBL" id="AXG78912.1"/>
    </source>
</evidence>